<evidence type="ECO:0000313" key="1">
    <source>
        <dbReference type="EMBL" id="PCI30420.1"/>
    </source>
</evidence>
<sequence length="69" mass="7915">MAKSFIPRRKRKRKATSFNPNHQFVDSAVEDYLKKGGKIQKIDSIKDSYEGFISLREQVAPADEFLLGL</sequence>
<proteinExistence type="predicted"/>
<evidence type="ECO:0000313" key="2">
    <source>
        <dbReference type="Proteomes" id="UP000218113"/>
    </source>
</evidence>
<comment type="caution">
    <text evidence="1">The sequence shown here is derived from an EMBL/GenBank/DDBJ whole genome shotgun (WGS) entry which is preliminary data.</text>
</comment>
<dbReference type="Proteomes" id="UP000218113">
    <property type="component" value="Unassembled WGS sequence"/>
</dbReference>
<organism evidence="1 2">
    <name type="scientific">SAR324 cluster bacterium</name>
    <dbReference type="NCBI Taxonomy" id="2024889"/>
    <lineage>
        <taxon>Bacteria</taxon>
        <taxon>Deltaproteobacteria</taxon>
        <taxon>SAR324 cluster</taxon>
    </lineage>
</organism>
<dbReference type="AlphaFoldDB" id="A0A2A4T9Y1"/>
<protein>
    <submittedName>
        <fullName evidence="1">Uncharacterized protein</fullName>
    </submittedName>
</protein>
<dbReference type="EMBL" id="NVSR01000005">
    <property type="protein sequence ID" value="PCI30420.1"/>
    <property type="molecule type" value="Genomic_DNA"/>
</dbReference>
<gene>
    <name evidence="1" type="ORF">COB67_01875</name>
</gene>
<name>A0A2A4T9Y1_9DELT</name>
<reference evidence="2" key="1">
    <citation type="submission" date="2017-08" db="EMBL/GenBank/DDBJ databases">
        <title>A dynamic microbial community with high functional redundancy inhabits the cold, oxic subseafloor aquifer.</title>
        <authorList>
            <person name="Tully B.J."/>
            <person name="Wheat C.G."/>
            <person name="Glazer B.T."/>
            <person name="Huber J.A."/>
        </authorList>
    </citation>
    <scope>NUCLEOTIDE SEQUENCE [LARGE SCALE GENOMIC DNA]</scope>
</reference>
<accession>A0A2A4T9Y1</accession>